<accession>A0A453NDN1</accession>
<dbReference type="AlphaFoldDB" id="A0A453NDN1"/>
<name>A0A453NDN1_AEGTS</name>
<reference evidence="2" key="1">
    <citation type="journal article" date="2014" name="Science">
        <title>Ancient hybridizations among the ancestral genomes of bread wheat.</title>
        <authorList>
            <consortium name="International Wheat Genome Sequencing Consortium,"/>
            <person name="Marcussen T."/>
            <person name="Sandve S.R."/>
            <person name="Heier L."/>
            <person name="Spannagl M."/>
            <person name="Pfeifer M."/>
            <person name="Jakobsen K.S."/>
            <person name="Wulff B.B."/>
            <person name="Steuernagel B."/>
            <person name="Mayer K.F."/>
            <person name="Olsen O.A."/>
        </authorList>
    </citation>
    <scope>NUCLEOTIDE SEQUENCE [LARGE SCALE GENOMIC DNA]</scope>
    <source>
        <strain evidence="2">cv. AL8/78</strain>
    </source>
</reference>
<reference evidence="1" key="4">
    <citation type="submission" date="2019-03" db="UniProtKB">
        <authorList>
            <consortium name="EnsemblPlants"/>
        </authorList>
    </citation>
    <scope>IDENTIFICATION</scope>
</reference>
<reference evidence="1" key="5">
    <citation type="journal article" date="2021" name="G3 (Bethesda)">
        <title>Aegilops tauschii genome assembly Aet v5.0 features greater sequence contiguity and improved annotation.</title>
        <authorList>
            <person name="Wang L."/>
            <person name="Zhu T."/>
            <person name="Rodriguez J.C."/>
            <person name="Deal K.R."/>
            <person name="Dubcovsky J."/>
            <person name="McGuire P.E."/>
            <person name="Lux T."/>
            <person name="Spannagl M."/>
            <person name="Mayer K.F.X."/>
            <person name="Baldrich P."/>
            <person name="Meyers B.C."/>
            <person name="Huo N."/>
            <person name="Gu Y.Q."/>
            <person name="Zhou H."/>
            <person name="Devos K.M."/>
            <person name="Bennetzen J.L."/>
            <person name="Unver T."/>
            <person name="Budak H."/>
            <person name="Gulick P.J."/>
            <person name="Galiba G."/>
            <person name="Kalapos B."/>
            <person name="Nelson D.R."/>
            <person name="Li P."/>
            <person name="You F.M."/>
            <person name="Luo M.C."/>
            <person name="Dvorak J."/>
        </authorList>
    </citation>
    <scope>NUCLEOTIDE SEQUENCE [LARGE SCALE GENOMIC DNA]</scope>
    <source>
        <strain evidence="1">cv. AL8/78</strain>
    </source>
</reference>
<evidence type="ECO:0000313" key="1">
    <source>
        <dbReference type="EnsemblPlants" id="AET6Gv20339100.3"/>
    </source>
</evidence>
<dbReference type="Proteomes" id="UP000015105">
    <property type="component" value="Chromosome 6D"/>
</dbReference>
<dbReference type="EnsemblPlants" id="AET6Gv20339100.3">
    <property type="protein sequence ID" value="AET6Gv20339100.3"/>
    <property type="gene ID" value="AET6Gv20339100"/>
</dbReference>
<protein>
    <submittedName>
        <fullName evidence="1">Uncharacterized protein</fullName>
    </submittedName>
</protein>
<organism evidence="1 2">
    <name type="scientific">Aegilops tauschii subsp. strangulata</name>
    <name type="common">Goatgrass</name>
    <dbReference type="NCBI Taxonomy" id="200361"/>
    <lineage>
        <taxon>Eukaryota</taxon>
        <taxon>Viridiplantae</taxon>
        <taxon>Streptophyta</taxon>
        <taxon>Embryophyta</taxon>
        <taxon>Tracheophyta</taxon>
        <taxon>Spermatophyta</taxon>
        <taxon>Magnoliopsida</taxon>
        <taxon>Liliopsida</taxon>
        <taxon>Poales</taxon>
        <taxon>Poaceae</taxon>
        <taxon>BOP clade</taxon>
        <taxon>Pooideae</taxon>
        <taxon>Triticodae</taxon>
        <taxon>Triticeae</taxon>
        <taxon>Triticinae</taxon>
        <taxon>Aegilops</taxon>
    </lineage>
</organism>
<proteinExistence type="predicted"/>
<reference evidence="1" key="3">
    <citation type="journal article" date="2017" name="Nature">
        <title>Genome sequence of the progenitor of the wheat D genome Aegilops tauschii.</title>
        <authorList>
            <person name="Luo M.C."/>
            <person name="Gu Y.Q."/>
            <person name="Puiu D."/>
            <person name="Wang H."/>
            <person name="Twardziok S.O."/>
            <person name="Deal K.R."/>
            <person name="Huo N."/>
            <person name="Zhu T."/>
            <person name="Wang L."/>
            <person name="Wang Y."/>
            <person name="McGuire P.E."/>
            <person name="Liu S."/>
            <person name="Long H."/>
            <person name="Ramasamy R.K."/>
            <person name="Rodriguez J.C."/>
            <person name="Van S.L."/>
            <person name="Yuan L."/>
            <person name="Wang Z."/>
            <person name="Xia Z."/>
            <person name="Xiao L."/>
            <person name="Anderson O.D."/>
            <person name="Ouyang S."/>
            <person name="Liang Y."/>
            <person name="Zimin A.V."/>
            <person name="Pertea G."/>
            <person name="Qi P."/>
            <person name="Bennetzen J.L."/>
            <person name="Dai X."/>
            <person name="Dawson M.W."/>
            <person name="Muller H.G."/>
            <person name="Kugler K."/>
            <person name="Rivarola-Duarte L."/>
            <person name="Spannagl M."/>
            <person name="Mayer K.F.X."/>
            <person name="Lu F.H."/>
            <person name="Bevan M.W."/>
            <person name="Leroy P."/>
            <person name="Li P."/>
            <person name="You F.M."/>
            <person name="Sun Q."/>
            <person name="Liu Z."/>
            <person name="Lyons E."/>
            <person name="Wicker T."/>
            <person name="Salzberg S.L."/>
            <person name="Devos K.M."/>
            <person name="Dvorak J."/>
        </authorList>
    </citation>
    <scope>NUCLEOTIDE SEQUENCE [LARGE SCALE GENOMIC DNA]</scope>
    <source>
        <strain evidence="1">cv. AL8/78</strain>
    </source>
</reference>
<dbReference type="Gramene" id="AET6Gv20339100.3">
    <property type="protein sequence ID" value="AET6Gv20339100.3"/>
    <property type="gene ID" value="AET6Gv20339100"/>
</dbReference>
<keyword evidence="2" id="KW-1185">Reference proteome</keyword>
<sequence length="80" mass="9181">KKKVLGQVLIRWIGNQKMHHLVSTCATLPRQVYVSPERTHGLLLPLEEKGFGASAYKVDWKREDASSSKYLCYLTKSRMC</sequence>
<reference evidence="2" key="2">
    <citation type="journal article" date="2017" name="Nat. Plants">
        <title>The Aegilops tauschii genome reveals multiple impacts of transposons.</title>
        <authorList>
            <person name="Zhao G."/>
            <person name="Zou C."/>
            <person name="Li K."/>
            <person name="Wang K."/>
            <person name="Li T."/>
            <person name="Gao L."/>
            <person name="Zhang X."/>
            <person name="Wang H."/>
            <person name="Yang Z."/>
            <person name="Liu X."/>
            <person name="Jiang W."/>
            <person name="Mao L."/>
            <person name="Kong X."/>
            <person name="Jiao Y."/>
            <person name="Jia J."/>
        </authorList>
    </citation>
    <scope>NUCLEOTIDE SEQUENCE [LARGE SCALE GENOMIC DNA]</scope>
    <source>
        <strain evidence="2">cv. AL8/78</strain>
    </source>
</reference>
<evidence type="ECO:0000313" key="2">
    <source>
        <dbReference type="Proteomes" id="UP000015105"/>
    </source>
</evidence>